<evidence type="ECO:0000313" key="3">
    <source>
        <dbReference type="Proteomes" id="UP001189429"/>
    </source>
</evidence>
<sequence>MLFANITEWGAKVRSFVNSHKHTYAIVGLVETHVPDTKCAHWTEELRKDGWRLSFKAGFASGRSDSGVSAGEWLLTRCHLAATQFDRLRDQAIADSRMDPFKGFSATTLHLKSGNLVYIAAYLLPSLGIAQHNNEVLVALGAFTKALADPWVIVADWNNEPQTLLDSGWVDRLRGRLALPNCKFTCDKGQGRMYDYAIVSKQLTSDRIRLRQVLAVPWKTHCAIAIDVLGAKRTWWHRSLELPEPLPRANRPQQEPNPDSKRSQKRKQVADARRQELPEELREAFDDLPSQEPQPEGPKVAFKVEQEEWLKIYGELEQDTFRPRTAAAQLSTGRPHMCDPVAEWWGIASTLLARGVALTRSGRDPPEAEKCLAGFRSMVQGLTDAKQQEFFGKKALTTTVQEWKDVALQVLHLSQTELEQLQVHTNTWVDRAQGRSLVKSRQAFMDWAKQMWAK</sequence>
<comment type="caution">
    <text evidence="2">The sequence shown here is derived from an EMBL/GenBank/DDBJ whole genome shotgun (WGS) entry which is preliminary data.</text>
</comment>
<dbReference type="Gene3D" id="3.60.10.10">
    <property type="entry name" value="Endonuclease/exonuclease/phosphatase"/>
    <property type="match status" value="1"/>
</dbReference>
<protein>
    <recommendedName>
        <fullName evidence="4">Endonuclease/exonuclease/phosphatase domain-containing protein</fullName>
    </recommendedName>
</protein>
<evidence type="ECO:0008006" key="4">
    <source>
        <dbReference type="Google" id="ProtNLM"/>
    </source>
</evidence>
<gene>
    <name evidence="2" type="ORF">PCOR1329_LOCUS79108</name>
</gene>
<reference evidence="2" key="1">
    <citation type="submission" date="2023-10" db="EMBL/GenBank/DDBJ databases">
        <authorList>
            <person name="Chen Y."/>
            <person name="Shah S."/>
            <person name="Dougan E. K."/>
            <person name="Thang M."/>
            <person name="Chan C."/>
        </authorList>
    </citation>
    <scope>NUCLEOTIDE SEQUENCE [LARGE SCALE GENOMIC DNA]</scope>
</reference>
<name>A0ABN9XW00_9DINO</name>
<evidence type="ECO:0000313" key="2">
    <source>
        <dbReference type="EMBL" id="CAK0902517.1"/>
    </source>
</evidence>
<feature type="non-terminal residue" evidence="2">
    <location>
        <position position="454"/>
    </location>
</feature>
<organism evidence="2 3">
    <name type="scientific">Prorocentrum cordatum</name>
    <dbReference type="NCBI Taxonomy" id="2364126"/>
    <lineage>
        <taxon>Eukaryota</taxon>
        <taxon>Sar</taxon>
        <taxon>Alveolata</taxon>
        <taxon>Dinophyceae</taxon>
        <taxon>Prorocentrales</taxon>
        <taxon>Prorocentraceae</taxon>
        <taxon>Prorocentrum</taxon>
    </lineage>
</organism>
<proteinExistence type="predicted"/>
<accession>A0ABN9XW00</accession>
<dbReference type="EMBL" id="CAUYUJ010021082">
    <property type="protein sequence ID" value="CAK0902517.1"/>
    <property type="molecule type" value="Genomic_DNA"/>
</dbReference>
<feature type="region of interest" description="Disordered" evidence="1">
    <location>
        <begin position="244"/>
        <end position="275"/>
    </location>
</feature>
<dbReference type="SUPFAM" id="SSF56219">
    <property type="entry name" value="DNase I-like"/>
    <property type="match status" value="1"/>
</dbReference>
<dbReference type="InterPro" id="IPR036691">
    <property type="entry name" value="Endo/exonu/phosph_ase_sf"/>
</dbReference>
<dbReference type="Proteomes" id="UP001189429">
    <property type="component" value="Unassembled WGS sequence"/>
</dbReference>
<evidence type="ECO:0000256" key="1">
    <source>
        <dbReference type="SAM" id="MobiDB-lite"/>
    </source>
</evidence>
<feature type="compositionally biased region" description="Basic and acidic residues" evidence="1">
    <location>
        <begin position="258"/>
        <end position="275"/>
    </location>
</feature>
<keyword evidence="3" id="KW-1185">Reference proteome</keyword>